<protein>
    <recommendedName>
        <fullName evidence="7">EspG family protein</fullName>
    </recommendedName>
</protein>
<keyword evidence="6" id="KW-1185">Reference proteome</keyword>
<evidence type="ECO:0000256" key="4">
    <source>
        <dbReference type="ARBA" id="ARBA00023186"/>
    </source>
</evidence>
<accession>A0ABP8KJ37</accession>
<comment type="subcellular location">
    <subcellularLocation>
        <location evidence="1">Cytoplasm</location>
    </subcellularLocation>
</comment>
<comment type="similarity">
    <text evidence="2">Belongs to the EspG family.</text>
</comment>
<dbReference type="InterPro" id="IPR025734">
    <property type="entry name" value="EspG"/>
</dbReference>
<evidence type="ECO:0000256" key="1">
    <source>
        <dbReference type="ARBA" id="ARBA00004496"/>
    </source>
</evidence>
<keyword evidence="4" id="KW-0143">Chaperone</keyword>
<dbReference type="Pfam" id="PF14011">
    <property type="entry name" value="ESX-1_EspG"/>
    <property type="match status" value="1"/>
</dbReference>
<evidence type="ECO:0000256" key="3">
    <source>
        <dbReference type="ARBA" id="ARBA00022490"/>
    </source>
</evidence>
<sequence length="201" mass="20661">MLAGADVRLEARVADPLGTRLVLARRGDQVARAVRRGAIVTVDRPHCDGTGARLAALIEPALPRVWCADHCAPASFPSDDGVELLAVAAARGRSDGSARAPDHSRVAAGLRALGVPAPAAAQVGRVLAHADCATEMTLAAGDRLLRSTVVVIDSPSGRVVATTVPAADGRLWTSIAEGSAHRIGQGLQRACEELPAGAWLP</sequence>
<comment type="caution">
    <text evidence="5">The sequence shown here is derived from an EMBL/GenBank/DDBJ whole genome shotgun (WGS) entry which is preliminary data.</text>
</comment>
<proteinExistence type="inferred from homology"/>
<evidence type="ECO:0000313" key="6">
    <source>
        <dbReference type="Proteomes" id="UP001500635"/>
    </source>
</evidence>
<gene>
    <name evidence="5" type="ORF">GCM10023147_52350</name>
</gene>
<evidence type="ECO:0000256" key="2">
    <source>
        <dbReference type="ARBA" id="ARBA00006411"/>
    </source>
</evidence>
<dbReference type="Proteomes" id="UP001500635">
    <property type="component" value="Unassembled WGS sequence"/>
</dbReference>
<evidence type="ECO:0008006" key="7">
    <source>
        <dbReference type="Google" id="ProtNLM"/>
    </source>
</evidence>
<keyword evidence="3" id="KW-0963">Cytoplasm</keyword>
<name>A0ABP8KJ37_9ACTN</name>
<evidence type="ECO:0000313" key="5">
    <source>
        <dbReference type="EMBL" id="GAA4408388.1"/>
    </source>
</evidence>
<organism evidence="5 6">
    <name type="scientific">Tsukamurella soli</name>
    <dbReference type="NCBI Taxonomy" id="644556"/>
    <lineage>
        <taxon>Bacteria</taxon>
        <taxon>Bacillati</taxon>
        <taxon>Actinomycetota</taxon>
        <taxon>Actinomycetes</taxon>
        <taxon>Mycobacteriales</taxon>
        <taxon>Tsukamurellaceae</taxon>
        <taxon>Tsukamurella</taxon>
    </lineage>
</organism>
<dbReference type="EMBL" id="BAABFR010000216">
    <property type="protein sequence ID" value="GAA4408388.1"/>
    <property type="molecule type" value="Genomic_DNA"/>
</dbReference>
<reference evidence="6" key="1">
    <citation type="journal article" date="2019" name="Int. J. Syst. Evol. Microbiol.">
        <title>The Global Catalogue of Microorganisms (GCM) 10K type strain sequencing project: providing services to taxonomists for standard genome sequencing and annotation.</title>
        <authorList>
            <consortium name="The Broad Institute Genomics Platform"/>
            <consortium name="The Broad Institute Genome Sequencing Center for Infectious Disease"/>
            <person name="Wu L."/>
            <person name="Ma J."/>
        </authorList>
    </citation>
    <scope>NUCLEOTIDE SEQUENCE [LARGE SCALE GENOMIC DNA]</scope>
    <source>
        <strain evidence="6">JCM 17688</strain>
    </source>
</reference>